<evidence type="ECO:0000313" key="4">
    <source>
        <dbReference type="Proteomes" id="UP001596392"/>
    </source>
</evidence>
<protein>
    <submittedName>
        <fullName evidence="3">Thioesterase family protein</fullName>
    </submittedName>
</protein>
<reference evidence="4" key="1">
    <citation type="journal article" date="2019" name="Int. J. Syst. Evol. Microbiol.">
        <title>The Global Catalogue of Microorganisms (GCM) 10K type strain sequencing project: providing services to taxonomists for standard genome sequencing and annotation.</title>
        <authorList>
            <consortium name="The Broad Institute Genomics Platform"/>
            <consortium name="The Broad Institute Genome Sequencing Center for Infectious Disease"/>
            <person name="Wu L."/>
            <person name="Ma J."/>
        </authorList>
    </citation>
    <scope>NUCLEOTIDE SEQUENCE [LARGE SCALE GENOMIC DNA]</scope>
    <source>
        <strain evidence="4">CGMCC 1.9106</strain>
    </source>
</reference>
<evidence type="ECO:0000313" key="3">
    <source>
        <dbReference type="EMBL" id="MFC7247139.1"/>
    </source>
</evidence>
<proteinExistence type="predicted"/>
<gene>
    <name evidence="3" type="ORF">ACFQO7_32090</name>
</gene>
<evidence type="ECO:0000259" key="1">
    <source>
        <dbReference type="Pfam" id="PF13622"/>
    </source>
</evidence>
<dbReference type="Pfam" id="PF13622">
    <property type="entry name" value="4HBT_3"/>
    <property type="match status" value="1"/>
</dbReference>
<accession>A0ABW2H4S2</accession>
<dbReference type="SUPFAM" id="SSF54637">
    <property type="entry name" value="Thioesterase/thiol ester dehydrase-isomerase"/>
    <property type="match status" value="1"/>
</dbReference>
<dbReference type="EMBL" id="JBHTAC010000050">
    <property type="protein sequence ID" value="MFC7247139.1"/>
    <property type="molecule type" value="Genomic_DNA"/>
</dbReference>
<dbReference type="InterPro" id="IPR049450">
    <property type="entry name" value="ACOT8-like_C"/>
</dbReference>
<name>A0ABW2H4S2_9ACTN</name>
<feature type="domain" description="Acyl-CoA thioesterase-like C-terminal" evidence="2">
    <location>
        <begin position="128"/>
        <end position="261"/>
    </location>
</feature>
<keyword evidence="4" id="KW-1185">Reference proteome</keyword>
<dbReference type="Gene3D" id="2.40.160.210">
    <property type="entry name" value="Acyl-CoA thioesterase, double hotdog domain"/>
    <property type="match status" value="1"/>
</dbReference>
<sequence>MSRSDTWPEHDPAVAFYTQVSENRFASTEHTRGPWSADTQHAGPPAALLGRAVEQLARPGMRIARITYDIARPVPIAPLTVSATVVREGRSTMIVSAAIEPYMRCTALVIRTASGVAPDIVREAPSGPADAVPRPFIPVPYSVGYHTAMEIRFVDGSFLDPGPATAWMRMRGTLVEGEKPSPLARVLVAADSGNGLSMVLDIDKHVFVNPDLSVHLLRYPVGTWVCLKSRSYIDGAGIGFADTELYDELGNLGRSAQSLFVNPR</sequence>
<dbReference type="InterPro" id="IPR042171">
    <property type="entry name" value="Acyl-CoA_hotdog"/>
</dbReference>
<feature type="domain" description="Acyl-CoA thioesterase-like N-terminal HotDog" evidence="1">
    <location>
        <begin position="32"/>
        <end position="108"/>
    </location>
</feature>
<dbReference type="RefSeq" id="WP_376809895.1">
    <property type="nucleotide sequence ID" value="NZ_JBHTAC010000050.1"/>
</dbReference>
<dbReference type="InterPro" id="IPR029069">
    <property type="entry name" value="HotDog_dom_sf"/>
</dbReference>
<comment type="caution">
    <text evidence="3">The sequence shown here is derived from an EMBL/GenBank/DDBJ whole genome shotgun (WGS) entry which is preliminary data.</text>
</comment>
<organism evidence="3 4">
    <name type="scientific">Catellatospora aurea</name>
    <dbReference type="NCBI Taxonomy" id="1337874"/>
    <lineage>
        <taxon>Bacteria</taxon>
        <taxon>Bacillati</taxon>
        <taxon>Actinomycetota</taxon>
        <taxon>Actinomycetes</taxon>
        <taxon>Micromonosporales</taxon>
        <taxon>Micromonosporaceae</taxon>
        <taxon>Catellatospora</taxon>
    </lineage>
</organism>
<evidence type="ECO:0000259" key="2">
    <source>
        <dbReference type="Pfam" id="PF20789"/>
    </source>
</evidence>
<dbReference type="InterPro" id="IPR049449">
    <property type="entry name" value="TesB_ACOT8-like_N"/>
</dbReference>
<dbReference type="Pfam" id="PF20789">
    <property type="entry name" value="4HBT_3C"/>
    <property type="match status" value="1"/>
</dbReference>
<dbReference type="Proteomes" id="UP001596392">
    <property type="component" value="Unassembled WGS sequence"/>
</dbReference>